<accession>A0AAU8A065</accession>
<dbReference type="Pfam" id="PF13557">
    <property type="entry name" value="Phenol_MetA_deg"/>
    <property type="match status" value="1"/>
</dbReference>
<dbReference type="AlphaFoldDB" id="A0AAU8A065"/>
<name>A0AAU8A065_9BURK</name>
<dbReference type="InterPro" id="IPR025737">
    <property type="entry name" value="FApF"/>
</dbReference>
<proteinExistence type="predicted"/>
<reference evidence="1" key="1">
    <citation type="submission" date="2022-06" db="EMBL/GenBank/DDBJ databases">
        <title>New Polynucleobacter species.</title>
        <authorList>
            <person name="Hahn M.W."/>
        </authorList>
    </citation>
    <scope>NUCLEOTIDE SEQUENCE</scope>
    <source>
        <strain evidence="1">UK-FUSCHL-C3</strain>
    </source>
</reference>
<dbReference type="InterPro" id="IPR023614">
    <property type="entry name" value="Porin_dom_sf"/>
</dbReference>
<evidence type="ECO:0000313" key="1">
    <source>
        <dbReference type="EMBL" id="XCC56998.1"/>
    </source>
</evidence>
<dbReference type="Gene3D" id="2.40.160.10">
    <property type="entry name" value="Porin"/>
    <property type="match status" value="1"/>
</dbReference>
<sequence length="242" mass="26808">MVVMLYFSICSAYAAHPLVSEDNTTQGSGRNQIELNSDFASMSNVDTNTAAFTYTYGISNEVDIFFNVPYTWGNTSGQSAGLNDGSVGLKWRLFENQGVSFGVKPELIVASGNENKGLGNGKNSYAYTLMLEYDLKPFTFLVNFGKTYNHFSRQIDLDEKRSSITRSSFAILAQLNEGITLVADFGIADSQDRAQLEKPRFAIVGAIFSISDNFEFDVGYKKGLNSAEIDRQIGFGITWRFE</sequence>
<gene>
    <name evidence="1" type="ORF">NKE59_05710</name>
</gene>
<dbReference type="SUPFAM" id="SSF56935">
    <property type="entry name" value="Porins"/>
    <property type="match status" value="1"/>
</dbReference>
<dbReference type="EMBL" id="CP099959">
    <property type="protein sequence ID" value="XCC56998.1"/>
    <property type="molecule type" value="Genomic_DNA"/>
</dbReference>
<dbReference type="RefSeq" id="WP_353438003.1">
    <property type="nucleotide sequence ID" value="NZ_CP099959.1"/>
</dbReference>
<organism evidence="1">
    <name type="scientific">Polynucleobacter sp. UK-FUSCHL-C3</name>
    <dbReference type="NCBI Taxonomy" id="2955208"/>
    <lineage>
        <taxon>Bacteria</taxon>
        <taxon>Pseudomonadati</taxon>
        <taxon>Pseudomonadota</taxon>
        <taxon>Betaproteobacteria</taxon>
        <taxon>Burkholderiales</taxon>
        <taxon>Burkholderiaceae</taxon>
        <taxon>Polynucleobacter</taxon>
    </lineage>
</organism>
<protein>
    <submittedName>
        <fullName evidence="1">Transporter</fullName>
    </submittedName>
</protein>